<accession>A0ACB9G7H6</accession>
<dbReference type="Proteomes" id="UP001055811">
    <property type="component" value="Linkage Group LG02"/>
</dbReference>
<organism evidence="1 2">
    <name type="scientific">Cichorium intybus</name>
    <name type="common">Chicory</name>
    <dbReference type="NCBI Taxonomy" id="13427"/>
    <lineage>
        <taxon>Eukaryota</taxon>
        <taxon>Viridiplantae</taxon>
        <taxon>Streptophyta</taxon>
        <taxon>Embryophyta</taxon>
        <taxon>Tracheophyta</taxon>
        <taxon>Spermatophyta</taxon>
        <taxon>Magnoliopsida</taxon>
        <taxon>eudicotyledons</taxon>
        <taxon>Gunneridae</taxon>
        <taxon>Pentapetalae</taxon>
        <taxon>asterids</taxon>
        <taxon>campanulids</taxon>
        <taxon>Asterales</taxon>
        <taxon>Asteraceae</taxon>
        <taxon>Cichorioideae</taxon>
        <taxon>Cichorieae</taxon>
        <taxon>Cichoriinae</taxon>
        <taxon>Cichorium</taxon>
    </lineage>
</organism>
<evidence type="ECO:0000313" key="1">
    <source>
        <dbReference type="EMBL" id="KAI3779377.1"/>
    </source>
</evidence>
<reference evidence="1 2" key="2">
    <citation type="journal article" date="2022" name="Mol. Ecol. Resour.">
        <title>The genomes of chicory, endive, great burdock and yacon provide insights into Asteraceae paleo-polyploidization history and plant inulin production.</title>
        <authorList>
            <person name="Fan W."/>
            <person name="Wang S."/>
            <person name="Wang H."/>
            <person name="Wang A."/>
            <person name="Jiang F."/>
            <person name="Liu H."/>
            <person name="Zhao H."/>
            <person name="Xu D."/>
            <person name="Zhang Y."/>
        </authorList>
    </citation>
    <scope>NUCLEOTIDE SEQUENCE [LARGE SCALE GENOMIC DNA]</scope>
    <source>
        <strain evidence="2">cv. Punajuju</strain>
        <tissue evidence="1">Leaves</tissue>
    </source>
</reference>
<proteinExistence type="predicted"/>
<name>A0ACB9G7H6_CICIN</name>
<evidence type="ECO:0000313" key="2">
    <source>
        <dbReference type="Proteomes" id="UP001055811"/>
    </source>
</evidence>
<protein>
    <submittedName>
        <fullName evidence="1">Uncharacterized protein</fullName>
    </submittedName>
</protein>
<comment type="caution">
    <text evidence="1">The sequence shown here is derived from an EMBL/GenBank/DDBJ whole genome shotgun (WGS) entry which is preliminary data.</text>
</comment>
<dbReference type="EMBL" id="CM042010">
    <property type="protein sequence ID" value="KAI3779377.1"/>
    <property type="molecule type" value="Genomic_DNA"/>
</dbReference>
<keyword evidence="2" id="KW-1185">Reference proteome</keyword>
<gene>
    <name evidence="1" type="ORF">L2E82_09093</name>
</gene>
<reference evidence="2" key="1">
    <citation type="journal article" date="2022" name="Mol. Ecol. Resour.">
        <title>The genomes of chicory, endive, great burdock and yacon provide insights into Asteraceae palaeo-polyploidization history and plant inulin production.</title>
        <authorList>
            <person name="Fan W."/>
            <person name="Wang S."/>
            <person name="Wang H."/>
            <person name="Wang A."/>
            <person name="Jiang F."/>
            <person name="Liu H."/>
            <person name="Zhao H."/>
            <person name="Xu D."/>
            <person name="Zhang Y."/>
        </authorList>
    </citation>
    <scope>NUCLEOTIDE SEQUENCE [LARGE SCALE GENOMIC DNA]</scope>
    <source>
        <strain evidence="2">cv. Punajuju</strain>
    </source>
</reference>
<sequence length="163" mass="19084">MDQLIQFQVQESIPIEEDEINKGDSDSESNNEAAVPSYWQSAIFRKKNQLMVQRVKKRSSDYVNLRRGFVNGTRNFEKHIDVVGIYKKNYEWSVMDDAREEAFRVFTAAVARRNGGDLNIKYGWYGGSREQIREILYPRVWPWFIGMNVDGLFSIQQVITVSY</sequence>